<dbReference type="Proteomes" id="UP000008141">
    <property type="component" value="Unassembled WGS sequence"/>
</dbReference>
<dbReference type="KEGG" id="cvr:CHLNCDRAFT_18852"/>
<dbReference type="OrthoDB" id="514183at2759"/>
<dbReference type="STRING" id="554065.E1Z454"/>
<gene>
    <name evidence="5" type="ORF">CHLNCDRAFT_18852</name>
</gene>
<evidence type="ECO:0000313" key="5">
    <source>
        <dbReference type="EMBL" id="EFN59290.1"/>
    </source>
</evidence>
<keyword evidence="6" id="KW-1185">Reference proteome</keyword>
<keyword evidence="2" id="KW-0349">Heme</keyword>
<dbReference type="GO" id="GO:0046872">
    <property type="term" value="F:metal ion binding"/>
    <property type="evidence" value="ECO:0007669"/>
    <property type="project" value="UniProtKB-KW"/>
</dbReference>
<evidence type="ECO:0000256" key="3">
    <source>
        <dbReference type="ARBA" id="ARBA00022723"/>
    </source>
</evidence>
<dbReference type="GO" id="GO:0020037">
    <property type="term" value="F:heme binding"/>
    <property type="evidence" value="ECO:0007669"/>
    <property type="project" value="InterPro"/>
</dbReference>
<evidence type="ECO:0000256" key="1">
    <source>
        <dbReference type="ARBA" id="ARBA00022448"/>
    </source>
</evidence>
<name>E1Z454_CHLVA</name>
<sequence length="217" mass="23016">MLSALEEPQEEPEASLYDQLGGGVAVKGVVDDFYRRVLSEPAMARFFDGVDMAKHRRKFLLFVTYALGGPDEYLQLAPEPWPQLYSAHERLILQYGLNETHFDAIKVLFATTLRDAGAPEHLIEQALAVVESTRRVLFPLDPAAQKAKEAKQAPAKCPHMRQLEEEAAAAAAAAGAAAGAAAAAGGCPHMRGSTGAAPSAAAAAAAGCPHMRQKLGL</sequence>
<dbReference type="Pfam" id="PF01152">
    <property type="entry name" value="Bac_globin"/>
    <property type="match status" value="1"/>
</dbReference>
<dbReference type="InterPro" id="IPR009050">
    <property type="entry name" value="Globin-like_sf"/>
</dbReference>
<dbReference type="SUPFAM" id="SSF46458">
    <property type="entry name" value="Globin-like"/>
    <property type="match status" value="1"/>
</dbReference>
<keyword evidence="1" id="KW-0813">Transport</keyword>
<accession>E1Z454</accession>
<dbReference type="EMBL" id="GL433836">
    <property type="protein sequence ID" value="EFN59290.1"/>
    <property type="molecule type" value="Genomic_DNA"/>
</dbReference>
<dbReference type="InterPro" id="IPR012292">
    <property type="entry name" value="Globin/Proto"/>
</dbReference>
<dbReference type="InterPro" id="IPR001486">
    <property type="entry name" value="Hemoglobin_trunc"/>
</dbReference>
<dbReference type="InParanoid" id="E1Z454"/>
<organism evidence="6">
    <name type="scientific">Chlorella variabilis</name>
    <name type="common">Green alga</name>
    <dbReference type="NCBI Taxonomy" id="554065"/>
    <lineage>
        <taxon>Eukaryota</taxon>
        <taxon>Viridiplantae</taxon>
        <taxon>Chlorophyta</taxon>
        <taxon>core chlorophytes</taxon>
        <taxon>Trebouxiophyceae</taxon>
        <taxon>Chlorellales</taxon>
        <taxon>Chlorellaceae</taxon>
        <taxon>Chlorella clade</taxon>
        <taxon>Chlorella</taxon>
    </lineage>
</organism>
<reference evidence="5 6" key="1">
    <citation type="journal article" date="2010" name="Plant Cell">
        <title>The Chlorella variabilis NC64A genome reveals adaptation to photosymbiosis, coevolution with viruses, and cryptic sex.</title>
        <authorList>
            <person name="Blanc G."/>
            <person name="Duncan G."/>
            <person name="Agarkova I."/>
            <person name="Borodovsky M."/>
            <person name="Gurnon J."/>
            <person name="Kuo A."/>
            <person name="Lindquist E."/>
            <person name="Lucas S."/>
            <person name="Pangilinan J."/>
            <person name="Polle J."/>
            <person name="Salamov A."/>
            <person name="Terry A."/>
            <person name="Yamada T."/>
            <person name="Dunigan D.D."/>
            <person name="Grigoriev I.V."/>
            <person name="Claverie J.M."/>
            <person name="Van Etten J.L."/>
        </authorList>
    </citation>
    <scope>NUCLEOTIDE SEQUENCE [LARGE SCALE GENOMIC DNA]</scope>
    <source>
        <strain evidence="5 6">NC64A</strain>
    </source>
</reference>
<keyword evidence="4" id="KW-0408">Iron</keyword>
<dbReference type="RefSeq" id="XP_005851392.1">
    <property type="nucleotide sequence ID" value="XM_005851330.1"/>
</dbReference>
<proteinExistence type="predicted"/>
<protein>
    <submittedName>
        <fullName evidence="5">Uncharacterized protein</fullName>
    </submittedName>
</protein>
<dbReference type="GeneID" id="17358832"/>
<evidence type="ECO:0000256" key="2">
    <source>
        <dbReference type="ARBA" id="ARBA00022617"/>
    </source>
</evidence>
<dbReference type="AlphaFoldDB" id="E1Z454"/>
<evidence type="ECO:0000313" key="6">
    <source>
        <dbReference type="Proteomes" id="UP000008141"/>
    </source>
</evidence>
<dbReference type="CDD" id="cd00454">
    <property type="entry name" value="TrHb1_N"/>
    <property type="match status" value="1"/>
</dbReference>
<dbReference type="Gene3D" id="1.10.490.10">
    <property type="entry name" value="Globins"/>
    <property type="match status" value="1"/>
</dbReference>
<keyword evidence="3" id="KW-0479">Metal-binding</keyword>
<dbReference type="GO" id="GO:0019825">
    <property type="term" value="F:oxygen binding"/>
    <property type="evidence" value="ECO:0007669"/>
    <property type="project" value="InterPro"/>
</dbReference>
<dbReference type="eggNOG" id="ENOG502S7S6">
    <property type="taxonomic scope" value="Eukaryota"/>
</dbReference>
<evidence type="ECO:0000256" key="4">
    <source>
        <dbReference type="ARBA" id="ARBA00023004"/>
    </source>
</evidence>